<feature type="transmembrane region" description="Helical" evidence="1">
    <location>
        <begin position="68"/>
        <end position="85"/>
    </location>
</feature>
<protein>
    <submittedName>
        <fullName evidence="2">Uncharacterized protein</fullName>
    </submittedName>
</protein>
<dbReference type="EMBL" id="DSID01000729">
    <property type="protein sequence ID" value="HEX71481.1"/>
    <property type="molecule type" value="Genomic_DNA"/>
</dbReference>
<keyword evidence="1" id="KW-0812">Transmembrane</keyword>
<name>A0A7C3AQQ1_9BACT</name>
<evidence type="ECO:0000313" key="2">
    <source>
        <dbReference type="EMBL" id="HEX71481.1"/>
    </source>
</evidence>
<comment type="caution">
    <text evidence="2">The sequence shown here is derived from an EMBL/GenBank/DDBJ whole genome shotgun (WGS) entry which is preliminary data.</text>
</comment>
<reference evidence="2" key="1">
    <citation type="journal article" date="2020" name="mSystems">
        <title>Genome- and Community-Level Interaction Insights into Carbon Utilization and Element Cycling Functions of Hydrothermarchaeota in Hydrothermal Sediment.</title>
        <authorList>
            <person name="Zhou Z."/>
            <person name="Liu Y."/>
            <person name="Xu W."/>
            <person name="Pan J."/>
            <person name="Luo Z.H."/>
            <person name="Li M."/>
        </authorList>
    </citation>
    <scope>NUCLEOTIDE SEQUENCE [LARGE SCALE GENOMIC DNA]</scope>
    <source>
        <strain evidence="2">SpSt-192</strain>
    </source>
</reference>
<organism evidence="2">
    <name type="scientific">Thermorudis sp</name>
    <dbReference type="NCBI Taxonomy" id="1969470"/>
    <lineage>
        <taxon>Bacteria</taxon>
        <taxon>Pseudomonadati</taxon>
        <taxon>Thermomicrobiota</taxon>
        <taxon>Thermomicrobia</taxon>
        <taxon>Thermomicrobia incertae sedis</taxon>
        <taxon>Thermorudis</taxon>
    </lineage>
</organism>
<keyword evidence="1" id="KW-0472">Membrane</keyword>
<sequence>MSGEVLRAFLLWLPAGTLVPFLLCWRTGSSARLAVIEATIFALGGLLIYPTLLGLISARFFDRPNPEVLFVFGFLLATLTLLGFRQRMRQLQRGRYS</sequence>
<proteinExistence type="predicted"/>
<accession>A0A7C3AQQ1</accession>
<feature type="transmembrane region" description="Helical" evidence="1">
    <location>
        <begin position="34"/>
        <end position="56"/>
    </location>
</feature>
<evidence type="ECO:0000256" key="1">
    <source>
        <dbReference type="SAM" id="Phobius"/>
    </source>
</evidence>
<dbReference type="AlphaFoldDB" id="A0A7C3AQQ1"/>
<keyword evidence="1" id="KW-1133">Transmembrane helix</keyword>
<gene>
    <name evidence="2" type="ORF">ENP13_09625</name>
</gene>
<feature type="transmembrane region" description="Helical" evidence="1">
    <location>
        <begin position="6"/>
        <end position="25"/>
    </location>
</feature>